<proteinExistence type="inferred from homology"/>
<feature type="domain" description="Glycosyl hydrolases family 2 sugar binding" evidence="6">
    <location>
        <begin position="85"/>
        <end position="178"/>
    </location>
</feature>
<keyword evidence="3" id="KW-0326">Glycosidase</keyword>
<dbReference type="Gene3D" id="2.60.120.260">
    <property type="entry name" value="Galactose-binding domain-like"/>
    <property type="match status" value="1"/>
</dbReference>
<keyword evidence="4" id="KW-0732">Signal</keyword>
<keyword evidence="8" id="KW-1185">Reference proteome</keyword>
<evidence type="ECO:0000313" key="7">
    <source>
        <dbReference type="EMBL" id="KAG2171337.1"/>
    </source>
</evidence>
<dbReference type="PANTHER" id="PTHR42732:SF2">
    <property type="entry name" value="BETA-MANNOSIDASE"/>
    <property type="match status" value="1"/>
</dbReference>
<dbReference type="InterPro" id="IPR006102">
    <property type="entry name" value="Ig-like_GH2"/>
</dbReference>
<dbReference type="AlphaFoldDB" id="A0A8H7U807"/>
<gene>
    <name evidence="7" type="ORF">INT43_002959</name>
</gene>
<dbReference type="OrthoDB" id="408320at2759"/>
<feature type="signal peptide" evidence="4">
    <location>
        <begin position="1"/>
        <end position="19"/>
    </location>
</feature>
<dbReference type="InterPro" id="IPR051913">
    <property type="entry name" value="GH2_Domain-Containing"/>
</dbReference>
<dbReference type="Proteomes" id="UP000654370">
    <property type="component" value="Unassembled WGS sequence"/>
</dbReference>
<sequence>MKISIVLATALFYASVAEAFKTKTPPLSTKWTKEAAEADVPWPSYPRPQLQRQDWVNLNGVWEFQNSTKGALTDMPFGKTLSDEIKVPYCMESGLSGVMKHYDYSVYKKSFTVPSDWKDQSVLVNFQAVDNEATVFVNGKKVGYNKGGYNRFQVDITDALKNGKNELMVHVFDPTDSNGNNPPLGKQRSQPSHIFYTPCSGIWQSVFLEPVPKQYISRLDVLTDMHGNMNVTAISNKATAAQVVMVEVLDKHNKTLISKAGHANKSFMIKVPGVKTWSPDQPNLYNYKVTMGKDVVNSYTGFRTISRGVVDGVERPLLNGEFIFQFGTLDQGFWPDGIHSPPTEEAMIYDIQFLKKLGFNMLRKHIKVEPDLFYAAADRLGIMLWQDMPAMVEYKAPTDDQQAEFERELATMIDNHKSFTSIVTWIIYNEGWGQLPSGPETYLTPRVKSQDPSRLVNSVTGWNDHGAGDFHDNHHYSIPQCGSPFYSIASTPYDKKRIGVQGEFGGIGQNTSAAHLWPVAEAVNSINQTYEITENNDAYNYRTLQVLEQLREQVERYSCSGAVYTQTTDVEGEVNGLLTYDRKVIRTDVPKWQKMIKDIYKAAKSRA</sequence>
<dbReference type="Pfam" id="PF02837">
    <property type="entry name" value="Glyco_hydro_2_N"/>
    <property type="match status" value="1"/>
</dbReference>
<dbReference type="GO" id="GO:0005975">
    <property type="term" value="P:carbohydrate metabolic process"/>
    <property type="evidence" value="ECO:0007669"/>
    <property type="project" value="InterPro"/>
</dbReference>
<dbReference type="InterPro" id="IPR017853">
    <property type="entry name" value="GH"/>
</dbReference>
<dbReference type="GO" id="GO:0004553">
    <property type="term" value="F:hydrolase activity, hydrolyzing O-glycosyl compounds"/>
    <property type="evidence" value="ECO:0007669"/>
    <property type="project" value="InterPro"/>
</dbReference>
<dbReference type="Gene3D" id="3.20.20.80">
    <property type="entry name" value="Glycosidases"/>
    <property type="match status" value="1"/>
</dbReference>
<dbReference type="PANTHER" id="PTHR42732">
    <property type="entry name" value="BETA-GALACTOSIDASE"/>
    <property type="match status" value="1"/>
</dbReference>
<evidence type="ECO:0000256" key="2">
    <source>
        <dbReference type="ARBA" id="ARBA00022801"/>
    </source>
</evidence>
<dbReference type="InterPro" id="IPR006104">
    <property type="entry name" value="Glyco_hydro_2_N"/>
</dbReference>
<accession>A0A8H7U807</accession>
<evidence type="ECO:0000259" key="5">
    <source>
        <dbReference type="Pfam" id="PF00703"/>
    </source>
</evidence>
<evidence type="ECO:0000259" key="6">
    <source>
        <dbReference type="Pfam" id="PF02837"/>
    </source>
</evidence>
<dbReference type="InterPro" id="IPR013783">
    <property type="entry name" value="Ig-like_fold"/>
</dbReference>
<reference evidence="7" key="1">
    <citation type="submission" date="2020-12" db="EMBL/GenBank/DDBJ databases">
        <title>Metabolic potential, ecology and presence of endohyphal bacteria is reflected in genomic diversity of Mucoromycotina.</title>
        <authorList>
            <person name="Muszewska A."/>
            <person name="Okrasinska A."/>
            <person name="Steczkiewicz K."/>
            <person name="Drgas O."/>
            <person name="Orlowska M."/>
            <person name="Perlinska-Lenart U."/>
            <person name="Aleksandrzak-Piekarczyk T."/>
            <person name="Szatraj K."/>
            <person name="Zielenkiewicz U."/>
            <person name="Pilsyk S."/>
            <person name="Malc E."/>
            <person name="Mieczkowski P."/>
            <person name="Kruszewska J.S."/>
            <person name="Biernat P."/>
            <person name="Pawlowska J."/>
        </authorList>
    </citation>
    <scope>NUCLEOTIDE SEQUENCE</scope>
    <source>
        <strain evidence="7">WA0000067209</strain>
    </source>
</reference>
<dbReference type="SUPFAM" id="SSF49785">
    <property type="entry name" value="Galactose-binding domain-like"/>
    <property type="match status" value="1"/>
</dbReference>
<feature type="domain" description="Glycoside hydrolase family 2 immunoglobulin-like beta-sandwich" evidence="5">
    <location>
        <begin position="225"/>
        <end position="303"/>
    </location>
</feature>
<organism evidence="7 8">
    <name type="scientific">Mortierella isabellina</name>
    <name type="common">Filamentous fungus</name>
    <name type="synonym">Umbelopsis isabellina</name>
    <dbReference type="NCBI Taxonomy" id="91625"/>
    <lineage>
        <taxon>Eukaryota</taxon>
        <taxon>Fungi</taxon>
        <taxon>Fungi incertae sedis</taxon>
        <taxon>Mucoromycota</taxon>
        <taxon>Mucoromycotina</taxon>
        <taxon>Umbelopsidomycetes</taxon>
        <taxon>Umbelopsidales</taxon>
        <taxon>Umbelopsidaceae</taxon>
        <taxon>Umbelopsis</taxon>
    </lineage>
</organism>
<comment type="caution">
    <text evidence="7">The sequence shown here is derived from an EMBL/GenBank/DDBJ whole genome shotgun (WGS) entry which is preliminary data.</text>
</comment>
<protein>
    <submittedName>
        <fullName evidence="7">Uncharacterized protein</fullName>
    </submittedName>
</protein>
<comment type="similarity">
    <text evidence="1">Belongs to the glycosyl hydrolase 2 family.</text>
</comment>
<keyword evidence="2" id="KW-0378">Hydrolase</keyword>
<dbReference type="SUPFAM" id="SSF49303">
    <property type="entry name" value="beta-Galactosidase/glucuronidase domain"/>
    <property type="match status" value="1"/>
</dbReference>
<feature type="chain" id="PRO_5034980312" evidence="4">
    <location>
        <begin position="20"/>
        <end position="607"/>
    </location>
</feature>
<evidence type="ECO:0000313" key="8">
    <source>
        <dbReference type="Proteomes" id="UP000654370"/>
    </source>
</evidence>
<dbReference type="InterPro" id="IPR008979">
    <property type="entry name" value="Galactose-bd-like_sf"/>
</dbReference>
<evidence type="ECO:0000256" key="4">
    <source>
        <dbReference type="SAM" id="SignalP"/>
    </source>
</evidence>
<dbReference type="SUPFAM" id="SSF51445">
    <property type="entry name" value="(Trans)glycosidases"/>
    <property type="match status" value="1"/>
</dbReference>
<dbReference type="Gene3D" id="2.60.40.10">
    <property type="entry name" value="Immunoglobulins"/>
    <property type="match status" value="1"/>
</dbReference>
<name>A0A8H7U807_MORIS</name>
<dbReference type="EMBL" id="JAEPQZ010000022">
    <property type="protein sequence ID" value="KAG2171337.1"/>
    <property type="molecule type" value="Genomic_DNA"/>
</dbReference>
<dbReference type="Pfam" id="PF00703">
    <property type="entry name" value="Glyco_hydro_2"/>
    <property type="match status" value="1"/>
</dbReference>
<evidence type="ECO:0000256" key="1">
    <source>
        <dbReference type="ARBA" id="ARBA00007401"/>
    </source>
</evidence>
<dbReference type="InterPro" id="IPR036156">
    <property type="entry name" value="Beta-gal/glucu_dom_sf"/>
</dbReference>
<evidence type="ECO:0000256" key="3">
    <source>
        <dbReference type="ARBA" id="ARBA00023295"/>
    </source>
</evidence>